<protein>
    <recommendedName>
        <fullName evidence="1">DUF6898 domain-containing protein</fullName>
    </recommendedName>
</protein>
<keyword evidence="3" id="KW-1185">Reference proteome</keyword>
<evidence type="ECO:0000259" key="1">
    <source>
        <dbReference type="Pfam" id="PF21839"/>
    </source>
</evidence>
<evidence type="ECO:0000313" key="3">
    <source>
        <dbReference type="Proteomes" id="UP000824334"/>
    </source>
</evidence>
<dbReference type="Proteomes" id="UP000824334">
    <property type="component" value="Chromosome"/>
</dbReference>
<accession>A0ABX8TK62</accession>
<dbReference type="EMBL" id="CP080034">
    <property type="protein sequence ID" value="QYC11389.1"/>
    <property type="molecule type" value="Genomic_DNA"/>
</dbReference>
<dbReference type="Pfam" id="PF21839">
    <property type="entry name" value="DUF6898"/>
    <property type="match status" value="1"/>
</dbReference>
<reference evidence="2 3" key="1">
    <citation type="submission" date="2021-07" db="EMBL/GenBank/DDBJ databases">
        <title>Isolation and characterization of bacteria from a gold mining with a capacity of golden bioaccumulation.</title>
        <authorList>
            <person name="Yang X.J."/>
        </authorList>
    </citation>
    <scope>NUCLEOTIDE SEQUENCE [LARGE SCALE GENOMIC DNA]</scope>
    <source>
        <strain evidence="2 3">Au29</strain>
    </source>
</reference>
<feature type="domain" description="DUF6898" evidence="1">
    <location>
        <begin position="11"/>
        <end position="61"/>
    </location>
</feature>
<sequence length="65" mass="6983">MATDAPRSELGEVIVEFTRNGPYVKCSAIHVATGREVSAMGPVHEPKAVERVAIAKLRRALDLPA</sequence>
<evidence type="ECO:0000313" key="2">
    <source>
        <dbReference type="EMBL" id="QYC11389.1"/>
    </source>
</evidence>
<dbReference type="RefSeq" id="WP_219353975.1">
    <property type="nucleotide sequence ID" value="NZ_CP080034.1"/>
</dbReference>
<name>A0ABX8TK62_9CAUL</name>
<dbReference type="GeneID" id="94374662"/>
<organism evidence="2 3">
    <name type="scientific">Brevundimonas nasdae</name>
    <dbReference type="NCBI Taxonomy" id="172043"/>
    <lineage>
        <taxon>Bacteria</taxon>
        <taxon>Pseudomonadati</taxon>
        <taxon>Pseudomonadota</taxon>
        <taxon>Alphaproteobacteria</taxon>
        <taxon>Caulobacterales</taxon>
        <taxon>Caulobacteraceae</taxon>
        <taxon>Brevundimonas</taxon>
    </lineage>
</organism>
<proteinExistence type="predicted"/>
<dbReference type="InterPro" id="IPR054193">
    <property type="entry name" value="DUF6898"/>
</dbReference>
<gene>
    <name evidence="2" type="ORF">KWG56_05250</name>
</gene>